<dbReference type="RefSeq" id="XP_005761260.1">
    <property type="nucleotide sequence ID" value="XM_005761203.1"/>
</dbReference>
<protein>
    <submittedName>
        <fullName evidence="1">Uncharacterized protein</fullName>
    </submittedName>
</protein>
<name>A0A0D3IC46_EMIH1</name>
<reference evidence="1" key="2">
    <citation type="submission" date="2024-10" db="UniProtKB">
        <authorList>
            <consortium name="EnsemblProtists"/>
        </authorList>
    </citation>
    <scope>IDENTIFICATION</scope>
</reference>
<reference evidence="2" key="1">
    <citation type="journal article" date="2013" name="Nature">
        <title>Pan genome of the phytoplankton Emiliania underpins its global distribution.</title>
        <authorList>
            <person name="Read B.A."/>
            <person name="Kegel J."/>
            <person name="Klute M.J."/>
            <person name="Kuo A."/>
            <person name="Lefebvre S.C."/>
            <person name="Maumus F."/>
            <person name="Mayer C."/>
            <person name="Miller J."/>
            <person name="Monier A."/>
            <person name="Salamov A."/>
            <person name="Young J."/>
            <person name="Aguilar M."/>
            <person name="Claverie J.M."/>
            <person name="Frickenhaus S."/>
            <person name="Gonzalez K."/>
            <person name="Herman E.K."/>
            <person name="Lin Y.C."/>
            <person name="Napier J."/>
            <person name="Ogata H."/>
            <person name="Sarno A.F."/>
            <person name="Shmutz J."/>
            <person name="Schroeder D."/>
            <person name="de Vargas C."/>
            <person name="Verret F."/>
            <person name="von Dassow P."/>
            <person name="Valentin K."/>
            <person name="Van de Peer Y."/>
            <person name="Wheeler G."/>
            <person name="Dacks J.B."/>
            <person name="Delwiche C.F."/>
            <person name="Dyhrman S.T."/>
            <person name="Glockner G."/>
            <person name="John U."/>
            <person name="Richards T."/>
            <person name="Worden A.Z."/>
            <person name="Zhang X."/>
            <person name="Grigoriev I.V."/>
            <person name="Allen A.E."/>
            <person name="Bidle K."/>
            <person name="Borodovsky M."/>
            <person name="Bowler C."/>
            <person name="Brownlee C."/>
            <person name="Cock J.M."/>
            <person name="Elias M."/>
            <person name="Gladyshev V.N."/>
            <person name="Groth M."/>
            <person name="Guda C."/>
            <person name="Hadaegh A."/>
            <person name="Iglesias-Rodriguez M.D."/>
            <person name="Jenkins J."/>
            <person name="Jones B.M."/>
            <person name="Lawson T."/>
            <person name="Leese F."/>
            <person name="Lindquist E."/>
            <person name="Lobanov A."/>
            <person name="Lomsadze A."/>
            <person name="Malik S.B."/>
            <person name="Marsh M.E."/>
            <person name="Mackinder L."/>
            <person name="Mock T."/>
            <person name="Mueller-Roeber B."/>
            <person name="Pagarete A."/>
            <person name="Parker M."/>
            <person name="Probert I."/>
            <person name="Quesneville H."/>
            <person name="Raines C."/>
            <person name="Rensing S.A."/>
            <person name="Riano-Pachon D.M."/>
            <person name="Richier S."/>
            <person name="Rokitta S."/>
            <person name="Shiraiwa Y."/>
            <person name="Soanes D.M."/>
            <person name="van der Giezen M."/>
            <person name="Wahlund T.M."/>
            <person name="Williams B."/>
            <person name="Wilson W."/>
            <person name="Wolfe G."/>
            <person name="Wurch L.L."/>
        </authorList>
    </citation>
    <scope>NUCLEOTIDE SEQUENCE</scope>
</reference>
<dbReference type="HOGENOM" id="CLU_627680_0_0_1"/>
<evidence type="ECO:0000313" key="2">
    <source>
        <dbReference type="Proteomes" id="UP000013827"/>
    </source>
</evidence>
<dbReference type="GeneID" id="17254932"/>
<sequence>MALQLFVTTRQLCQSFAYQTTQLFQQCVVGSIGVKSLNNPLDELCGAFSNGTAYFKPFEYDVVAGASYGDLDGFTTEAKDYVKGLQTMFSQATAVEECVTKAVWGKGTSAINRPFLSLIIRPENLPPCNGTDGYVRTGEPVVCSIDSDAKSNGAPYPTGPDDGPLIEFWHNDSCLPNASTRDPPESKQPFIYVSDDAWATFKDTSDAATFGRLNIEIRPDMVVPGTKDYNDLLLRGFAFYMPGAVFEEGETAKATLTPNGQMQQRVYDETREPVCGGYGNQNLCMYRNFTFVAAPTEPPPEGTTETTQVVSYSMSYYNPNSAGTCNRIATQPVFYAGRKVIGPKCDPPSDDDKACYQYCTDQDLSSLEQGDIRSDGDSAGPFNFAALFTSYVLEVGARGVDRLSGVDLTNVEQIELGLWLKSHTTIDAPLSCDMQNC</sequence>
<accession>A0A0D3IC46</accession>
<dbReference type="PaxDb" id="2903-EOD08831"/>
<dbReference type="AlphaFoldDB" id="A0A0D3IC46"/>
<evidence type="ECO:0000313" key="1">
    <source>
        <dbReference type="EnsemblProtists" id="EOD08831"/>
    </source>
</evidence>
<dbReference type="EnsemblProtists" id="EOD08831">
    <property type="protein sequence ID" value="EOD08831"/>
    <property type="gene ID" value="EMIHUDRAFT_217106"/>
</dbReference>
<proteinExistence type="predicted"/>
<dbReference type="Proteomes" id="UP000013827">
    <property type="component" value="Unassembled WGS sequence"/>
</dbReference>
<dbReference type="KEGG" id="ehx:EMIHUDRAFT_217106"/>
<organism evidence="1 2">
    <name type="scientific">Emiliania huxleyi (strain CCMP1516)</name>
    <dbReference type="NCBI Taxonomy" id="280463"/>
    <lineage>
        <taxon>Eukaryota</taxon>
        <taxon>Haptista</taxon>
        <taxon>Haptophyta</taxon>
        <taxon>Prymnesiophyceae</taxon>
        <taxon>Isochrysidales</taxon>
        <taxon>Noelaerhabdaceae</taxon>
        <taxon>Emiliania</taxon>
    </lineage>
</organism>
<keyword evidence="2" id="KW-1185">Reference proteome</keyword>